<proteinExistence type="predicted"/>
<evidence type="ECO:0000313" key="1">
    <source>
        <dbReference type="EMBL" id="SEI12504.1"/>
    </source>
</evidence>
<evidence type="ECO:0000313" key="2">
    <source>
        <dbReference type="EMBL" id="SEO77354.1"/>
    </source>
</evidence>
<organism evidence="1 3">
    <name type="scientific">Rhizobium tibeticum</name>
    <dbReference type="NCBI Taxonomy" id="501024"/>
    <lineage>
        <taxon>Bacteria</taxon>
        <taxon>Pseudomonadati</taxon>
        <taxon>Pseudomonadota</taxon>
        <taxon>Alphaproteobacteria</taxon>
        <taxon>Hyphomicrobiales</taxon>
        <taxon>Rhizobiaceae</taxon>
        <taxon>Rhizobium/Agrobacterium group</taxon>
        <taxon>Rhizobium</taxon>
    </lineage>
</organism>
<accession>A0A1H8SG75</accession>
<keyword evidence="4" id="KW-1185">Reference proteome</keyword>
<dbReference type="EMBL" id="FNXB01000032">
    <property type="protein sequence ID" value="SEI12504.1"/>
    <property type="molecule type" value="Genomic_DNA"/>
</dbReference>
<reference evidence="3" key="2">
    <citation type="submission" date="2016-10" db="EMBL/GenBank/DDBJ databases">
        <authorList>
            <person name="Wibberg D."/>
        </authorList>
    </citation>
    <scope>NUCLEOTIDE SEQUENCE [LARGE SCALE GENOMIC DNA]</scope>
</reference>
<dbReference type="AlphaFoldDB" id="A0A1H8SG75"/>
<sequence>MHTFTVTVTSKLQADTVEEAALLFYQQLVVGPPPLSFHVIDEANTTTEVMLDQVRADEFASIDHTVDPGNW</sequence>
<evidence type="ECO:0000313" key="4">
    <source>
        <dbReference type="Proteomes" id="UP000198939"/>
    </source>
</evidence>
<gene>
    <name evidence="1" type="ORF">RTCCBAU85039_4825</name>
    <name evidence="2" type="ORF">SAMN05216228_102488</name>
</gene>
<dbReference type="RefSeq" id="WP_072379227.1">
    <property type="nucleotide sequence ID" value="NZ_FNXB01000032.1"/>
</dbReference>
<dbReference type="EMBL" id="FOCV01000024">
    <property type="protein sequence ID" value="SEO77354.1"/>
    <property type="molecule type" value="Genomic_DNA"/>
</dbReference>
<reference evidence="1" key="3">
    <citation type="submission" date="2016-10" db="EMBL/GenBank/DDBJ databases">
        <authorList>
            <person name="de Groot N.N."/>
        </authorList>
    </citation>
    <scope>NUCLEOTIDE SEQUENCE [LARGE SCALE GENOMIC DNA]</scope>
    <source>
        <strain evidence="1">CCBAU85039</strain>
    </source>
</reference>
<evidence type="ECO:0000313" key="3">
    <source>
        <dbReference type="Proteomes" id="UP000183063"/>
    </source>
</evidence>
<reference evidence="2 4" key="1">
    <citation type="submission" date="2016-10" db="EMBL/GenBank/DDBJ databases">
        <authorList>
            <person name="Varghese N."/>
            <person name="Submissions S."/>
        </authorList>
    </citation>
    <scope>NUCLEOTIDE SEQUENCE [LARGE SCALE GENOMIC DNA]</scope>
    <source>
        <strain evidence="2 4">CGMCC 1.7071</strain>
    </source>
</reference>
<protein>
    <submittedName>
        <fullName evidence="1">Uncharacterized protein</fullName>
    </submittedName>
</protein>
<name>A0A1H8SG75_9HYPH</name>
<dbReference type="Proteomes" id="UP000183063">
    <property type="component" value="Unassembled WGS sequence"/>
</dbReference>
<dbReference type="Proteomes" id="UP000198939">
    <property type="component" value="Unassembled WGS sequence"/>
</dbReference>
<dbReference type="OrthoDB" id="8278113at2"/>